<feature type="compositionally biased region" description="Polar residues" evidence="3">
    <location>
        <begin position="819"/>
        <end position="829"/>
    </location>
</feature>
<gene>
    <name evidence="6" type="ORF">BLNAU_8127</name>
</gene>
<feature type="region of interest" description="Disordered" evidence="3">
    <location>
        <begin position="1897"/>
        <end position="1936"/>
    </location>
</feature>
<feature type="domain" description="Tyrosine specific protein phosphatases" evidence="5">
    <location>
        <begin position="516"/>
        <end position="571"/>
    </location>
</feature>
<feature type="region of interest" description="Disordered" evidence="3">
    <location>
        <begin position="420"/>
        <end position="463"/>
    </location>
</feature>
<feature type="region of interest" description="Disordered" evidence="3">
    <location>
        <begin position="1638"/>
        <end position="1701"/>
    </location>
</feature>
<organism evidence="6 7">
    <name type="scientific">Blattamonas nauphoetae</name>
    <dbReference type="NCBI Taxonomy" id="2049346"/>
    <lineage>
        <taxon>Eukaryota</taxon>
        <taxon>Metamonada</taxon>
        <taxon>Preaxostyla</taxon>
        <taxon>Oxymonadida</taxon>
        <taxon>Blattamonas</taxon>
    </lineage>
</organism>
<feature type="compositionally biased region" description="Polar residues" evidence="3">
    <location>
        <begin position="1093"/>
        <end position="1108"/>
    </location>
</feature>
<dbReference type="Gene3D" id="3.90.190.10">
    <property type="entry name" value="Protein tyrosine phosphatase superfamily"/>
    <property type="match status" value="1"/>
</dbReference>
<feature type="compositionally biased region" description="Low complexity" evidence="3">
    <location>
        <begin position="1211"/>
        <end position="1222"/>
    </location>
</feature>
<dbReference type="InterPro" id="IPR000387">
    <property type="entry name" value="Tyr_Pase_dom"/>
</dbReference>
<evidence type="ECO:0000313" key="7">
    <source>
        <dbReference type="Proteomes" id="UP001281761"/>
    </source>
</evidence>
<keyword evidence="1" id="KW-0378">Hydrolase</keyword>
<dbReference type="InterPro" id="IPR000340">
    <property type="entry name" value="Dual-sp_phosphatase_cat-dom"/>
</dbReference>
<dbReference type="Pfam" id="PF00782">
    <property type="entry name" value="DSPc"/>
    <property type="match status" value="1"/>
</dbReference>
<evidence type="ECO:0000256" key="3">
    <source>
        <dbReference type="SAM" id="MobiDB-lite"/>
    </source>
</evidence>
<dbReference type="InterPro" id="IPR029021">
    <property type="entry name" value="Prot-tyrosine_phosphatase-like"/>
</dbReference>
<feature type="compositionally biased region" description="Basic and acidic residues" evidence="3">
    <location>
        <begin position="40"/>
        <end position="62"/>
    </location>
</feature>
<feature type="compositionally biased region" description="Basic and acidic residues" evidence="3">
    <location>
        <begin position="1014"/>
        <end position="1030"/>
    </location>
</feature>
<feature type="compositionally biased region" description="Basic and acidic residues" evidence="3">
    <location>
        <begin position="1054"/>
        <end position="1063"/>
    </location>
</feature>
<feature type="region of interest" description="Disordered" evidence="3">
    <location>
        <begin position="1200"/>
        <end position="1222"/>
    </location>
</feature>
<feature type="compositionally biased region" description="Basic residues" evidence="3">
    <location>
        <begin position="840"/>
        <end position="853"/>
    </location>
</feature>
<feature type="region of interest" description="Disordered" evidence="3">
    <location>
        <begin position="987"/>
        <end position="1006"/>
    </location>
</feature>
<feature type="region of interest" description="Disordered" evidence="3">
    <location>
        <begin position="16"/>
        <end position="92"/>
    </location>
</feature>
<feature type="compositionally biased region" description="Polar residues" evidence="3">
    <location>
        <begin position="665"/>
        <end position="684"/>
    </location>
</feature>
<dbReference type="PROSITE" id="PS00383">
    <property type="entry name" value="TYR_PHOSPHATASE_1"/>
    <property type="match status" value="1"/>
</dbReference>
<feature type="domain" description="Tyrosine-protein phosphatase" evidence="4">
    <location>
        <begin position="421"/>
        <end position="593"/>
    </location>
</feature>
<dbReference type="InterPro" id="IPR020422">
    <property type="entry name" value="TYR_PHOSPHATASE_DUAL_dom"/>
</dbReference>
<proteinExistence type="predicted"/>
<evidence type="ECO:0000313" key="6">
    <source>
        <dbReference type="EMBL" id="KAK2956850.1"/>
    </source>
</evidence>
<dbReference type="CDD" id="cd14498">
    <property type="entry name" value="DSP"/>
    <property type="match status" value="1"/>
</dbReference>
<feature type="compositionally biased region" description="Basic and acidic residues" evidence="3">
    <location>
        <begin position="921"/>
        <end position="932"/>
    </location>
</feature>
<evidence type="ECO:0000259" key="4">
    <source>
        <dbReference type="PROSITE" id="PS50054"/>
    </source>
</evidence>
<comment type="caution">
    <text evidence="6">The sequence shown here is derived from an EMBL/GenBank/DDBJ whole genome shotgun (WGS) entry which is preliminary data.</text>
</comment>
<evidence type="ECO:0000259" key="5">
    <source>
        <dbReference type="PROSITE" id="PS50056"/>
    </source>
</evidence>
<name>A0ABQ9XZE6_9EUKA</name>
<sequence length="1936" mass="213304">MSHLPRNEGMNIQFTAYQQKSGHRSRFTIPSRPPSTVGEDSDKKHSKDPALKKDRSQKELGFHRNTFIQHHSTSPSSSDTSNSGNLPLSPLTPYNASIEPSLLKPVPLGLQAHPSLQTDHSIPSELPLSALPSSVPREVPKFLSLEPTEHKHSKDQFTASPLHHTEKIDLDSPPNLFSEHAPLKPLQKTNKIFQDTLSPDLAGSSHDSPLSLKSDASSLTSPTHQSALYVMKRADDDESEQPTQLQHSPSLSDSSETTEPVPPIVSFGGSRIVFETTTPPPTLPTKHSFQFVNVAPQMTLPPEEGEISRKNSKSKILLHMTNTGEVGGIQGDPAHITHSTDTTTHRRHPSFHHPISPRISPSQSFMSNSPSLSSRYSKHAIRNRLKGKLEVQKEENLKHAKSHLRLFIRNKHRDRLRHRKRFLHPLPKLRQNDPQPSLTNIDAQVPAHAPSPTHSLAGSSVMSSSSISSFSDSPLINYHRVPIEDQNGQSLLANVAPAVRFMFHAINGTGPHGTENEVIDEGTHTSEKKGSRVLVHCSQGVSRSPAVVTAYLMVVEGMGLDEAFASVIKRRTVARPNPSFMAQLKTLDEFLKKNRQGKGTEELIDAVQFNFAQFVAKKESDEETKQEKPETKKDEHEERTDQTEKEEESPHKQTKRRSTHKVVFVTNSQDKPLSSYPTHSQAHTPVNPYYQTPPISPSRPSTILGGISQRNVTTAHSLSPSKSNRSDSQSESFVFVPPESEDGQTPQDIEIVDNTPLSPPSASESPILAVPLGAPCPIGSSTPRSSVRSSQTSPLRDRRGRADTQVSMSAMSMRSSLLGTTPLSLQPTPLRSDAVSFSRKLPKKRQKKDKRNKRFGFRIIDESGHALVRFQVHSAEERKRAKMEEENSDEETKKKMEDYFKAMKIPSSTSTYPVLYSPPKSKNERDLREHMMPDSPIPQRIVVGKSSDVENERKRPALISLFEPLDHLPSVAEKVDDRINNSDSRLFTETQPQHPSPHLSPSNENINFRSKITPEAEFRVSNENLREARNSTRSPEPTTPTTPPTPPALLVGASKEELDGEHSKKPKNLPKLQTDVQTDMSPEHFLRPAPLTPGTTLSNSEAKLSSGPSLVEKGSFSFDEKEHQRKKDEARVESLILDTNNRPITSTSTTNSNRAWSPPVDTVFIRADSIASFNHIPPTITPSASDSIDCDLPHGQIAVLVPHEPPPTKHSSSLNSLKSASSLGDHHASRLIEFETAQVPTAASTSPLEGGDTSDDNWQPWQRAMPPTLKLDDQPVISDSSPILSQPIARKPNPAPPPSPPASFAKTSSPQSQSIDMGKKMTFQQKQARQQVIPFFSKYQTNTSPLPDAPSAFRGPKTPHGTTQTNPDHTTPVLTGLSFPSSQPPSPIVPQGLVGIRENVIVPATRHSFSGTYLPSHRSTLKHPHHTQHLAQGKRNSIQPRNVFETQRVRNPTVEDTIRRFLVKNTPITEETLRSLFNVCAQAQINLWISRIISQFQQAVQNPLSPLLFQPGPFLAELQSVKKLILTETYATAQLKDYEYYYSHRILLPSLLSAGERVPISLIGLLHVINPTVVNIRQVKVEIDKTKTEGDAKDDVLEVEGICRENGQNLPFGVRIRRWRSVQTATKEYWKPIIDSDSLDNFQNDDKSPRSRQSEGSLNMQSVPEDGQPIAGDDTDQSGLGSPHSVSSLPLPSTNAFPESSLPIQASSFPLTLQNQEPRQENEFSIFQTTEPTTNVGLSLFDSTPSKTAEKPPQLKVDSSIFSTISEQDSSVDEGANRGRKTPTLVMGEMPVCSPTSIPVLNLPSSYSTLTIDSDTTPLTTQADAAGFRDMTVANTLMTSAPLCSPSSLPTYSDPDTSARSLRDSSDRIQIIPVSFVPLSQGSSIVWGGGEVRHEAELEEADSTCPSTIPPTDSVCPITIPPTDSDRSDKSENGEG</sequence>
<dbReference type="InterPro" id="IPR016130">
    <property type="entry name" value="Tyr_Pase_AS"/>
</dbReference>
<reference evidence="6 7" key="1">
    <citation type="journal article" date="2022" name="bioRxiv">
        <title>Genomics of Preaxostyla Flagellates Illuminates Evolutionary Transitions and the Path Towards Mitochondrial Loss.</title>
        <authorList>
            <person name="Novak L.V.F."/>
            <person name="Treitli S.C."/>
            <person name="Pyrih J."/>
            <person name="Halakuc P."/>
            <person name="Pipaliya S.V."/>
            <person name="Vacek V."/>
            <person name="Brzon O."/>
            <person name="Soukal P."/>
            <person name="Eme L."/>
            <person name="Dacks J.B."/>
            <person name="Karnkowska A."/>
            <person name="Elias M."/>
            <person name="Hampl V."/>
        </authorList>
    </citation>
    <scope>NUCLEOTIDE SEQUENCE [LARGE SCALE GENOMIC DNA]</scope>
    <source>
        <strain evidence="6">NAU3</strain>
        <tissue evidence="6">Gut</tissue>
    </source>
</reference>
<feature type="compositionally biased region" description="Low complexity" evidence="3">
    <location>
        <begin position="780"/>
        <end position="794"/>
    </location>
</feature>
<feature type="compositionally biased region" description="Polar residues" evidence="3">
    <location>
        <begin position="432"/>
        <end position="442"/>
    </location>
</feature>
<feature type="compositionally biased region" description="Basic and acidic residues" evidence="3">
    <location>
        <begin position="617"/>
        <end position="651"/>
    </location>
</feature>
<evidence type="ECO:0000256" key="2">
    <source>
        <dbReference type="ARBA" id="ARBA00022912"/>
    </source>
</evidence>
<feature type="region of interest" description="Disordered" evidence="3">
    <location>
        <begin position="617"/>
        <end position="806"/>
    </location>
</feature>
<accession>A0ABQ9XZE6</accession>
<feature type="region of interest" description="Disordered" evidence="3">
    <location>
        <begin position="1241"/>
        <end position="1324"/>
    </location>
</feature>
<feature type="region of interest" description="Disordered" evidence="3">
    <location>
        <begin position="114"/>
        <end position="133"/>
    </location>
</feature>
<feature type="compositionally biased region" description="Polar residues" evidence="3">
    <location>
        <begin position="708"/>
        <end position="732"/>
    </location>
</feature>
<dbReference type="PROSITE" id="PS50054">
    <property type="entry name" value="TYR_PHOSPHATASE_DUAL"/>
    <property type="match status" value="1"/>
</dbReference>
<feature type="region of interest" description="Disordered" evidence="3">
    <location>
        <begin position="197"/>
        <end position="267"/>
    </location>
</feature>
<feature type="compositionally biased region" description="Polar residues" evidence="3">
    <location>
        <begin position="241"/>
        <end position="258"/>
    </location>
</feature>
<dbReference type="PROSITE" id="PS50056">
    <property type="entry name" value="TYR_PHOSPHATASE_2"/>
    <property type="match status" value="1"/>
</dbReference>
<feature type="region of interest" description="Disordered" evidence="3">
    <location>
        <begin position="911"/>
        <end position="939"/>
    </location>
</feature>
<feature type="compositionally biased region" description="Low complexity" evidence="3">
    <location>
        <begin position="991"/>
        <end position="1002"/>
    </location>
</feature>
<feature type="region of interest" description="Disordered" evidence="3">
    <location>
        <begin position="1014"/>
        <end position="1110"/>
    </location>
</feature>
<feature type="compositionally biased region" description="Low complexity" evidence="3">
    <location>
        <begin position="121"/>
        <end position="133"/>
    </location>
</feature>
<dbReference type="PANTHER" id="PTHR46377">
    <property type="entry name" value="DUAL SPECIFICITY PROTEIN PHOSPHATASE 19"/>
    <property type="match status" value="1"/>
</dbReference>
<dbReference type="PANTHER" id="PTHR46377:SF5">
    <property type="entry name" value="DUAL SPECIFICITY PHOSPHATASE"/>
    <property type="match status" value="1"/>
</dbReference>
<keyword evidence="2" id="KW-0904">Protein phosphatase</keyword>
<feature type="compositionally biased region" description="Low complexity" evidence="3">
    <location>
        <begin position="72"/>
        <end position="83"/>
    </location>
</feature>
<feature type="compositionally biased region" description="Pro residues" evidence="3">
    <location>
        <begin position="1037"/>
        <end position="1047"/>
    </location>
</feature>
<dbReference type="SMART" id="SM00195">
    <property type="entry name" value="DSPc"/>
    <property type="match status" value="1"/>
</dbReference>
<dbReference type="Proteomes" id="UP001281761">
    <property type="component" value="Unassembled WGS sequence"/>
</dbReference>
<feature type="region of interest" description="Disordered" evidence="3">
    <location>
        <begin position="324"/>
        <end position="377"/>
    </location>
</feature>
<keyword evidence="7" id="KW-1185">Reference proteome</keyword>
<feature type="compositionally biased region" description="Basic and acidic residues" evidence="3">
    <location>
        <begin position="1644"/>
        <end position="1653"/>
    </location>
</feature>
<evidence type="ECO:0000256" key="1">
    <source>
        <dbReference type="ARBA" id="ARBA00022801"/>
    </source>
</evidence>
<protein>
    <submittedName>
        <fullName evidence="6">Dual specificity phosphatase, catalytic domain containing protein</fullName>
    </submittedName>
</protein>
<feature type="compositionally biased region" description="Polar residues" evidence="3">
    <location>
        <begin position="214"/>
        <end position="226"/>
    </location>
</feature>
<dbReference type="SUPFAM" id="SSF52799">
    <property type="entry name" value="(Phosphotyrosine protein) phosphatases II"/>
    <property type="match status" value="1"/>
</dbReference>
<feature type="compositionally biased region" description="Basic and acidic residues" evidence="3">
    <location>
        <begin position="1924"/>
        <end position="1936"/>
    </location>
</feature>
<feature type="compositionally biased region" description="Low complexity" evidence="3">
    <location>
        <begin position="360"/>
        <end position="374"/>
    </location>
</feature>
<feature type="region of interest" description="Disordered" evidence="3">
    <location>
        <begin position="819"/>
        <end position="853"/>
    </location>
</feature>
<feature type="compositionally biased region" description="Low complexity" evidence="3">
    <location>
        <begin position="1678"/>
        <end position="1693"/>
    </location>
</feature>
<dbReference type="EMBL" id="JARBJD010000051">
    <property type="protein sequence ID" value="KAK2956850.1"/>
    <property type="molecule type" value="Genomic_DNA"/>
</dbReference>
<feature type="region of interest" description="Disordered" evidence="3">
    <location>
        <begin position="1341"/>
        <end position="1368"/>
    </location>
</feature>